<protein>
    <submittedName>
        <fullName evidence="2">Uncharacterized protein</fullName>
    </submittedName>
</protein>
<evidence type="ECO:0000313" key="2">
    <source>
        <dbReference type="EMBL" id="QTA91510.1"/>
    </source>
</evidence>
<evidence type="ECO:0000256" key="1">
    <source>
        <dbReference type="SAM" id="MobiDB-lite"/>
    </source>
</evidence>
<sequence>MKHSGKEEFKQRQQKKHKNFHNQKWRYSKSLKFEFISNTSDSFYNILFL</sequence>
<organism evidence="2 3">
    <name type="scientific">Desulfonema magnum</name>
    <dbReference type="NCBI Taxonomy" id="45655"/>
    <lineage>
        <taxon>Bacteria</taxon>
        <taxon>Pseudomonadati</taxon>
        <taxon>Thermodesulfobacteriota</taxon>
        <taxon>Desulfobacteria</taxon>
        <taxon>Desulfobacterales</taxon>
        <taxon>Desulfococcaceae</taxon>
        <taxon>Desulfonema</taxon>
    </lineage>
</organism>
<dbReference type="Proteomes" id="UP000663722">
    <property type="component" value="Chromosome"/>
</dbReference>
<dbReference type="AlphaFoldDB" id="A0A975BUR0"/>
<dbReference type="KEGG" id="dmm:dnm_075780"/>
<keyword evidence="3" id="KW-1185">Reference proteome</keyword>
<feature type="compositionally biased region" description="Basic residues" evidence="1">
    <location>
        <begin position="12"/>
        <end position="21"/>
    </location>
</feature>
<accession>A0A975BUR0</accession>
<reference evidence="2" key="1">
    <citation type="journal article" date="2021" name="Microb. Physiol.">
        <title>Proteogenomic Insights into the Physiology of Marine, Sulfate-Reducing, Filamentous Desulfonema limicola and Desulfonema magnum.</title>
        <authorList>
            <person name="Schnaars V."/>
            <person name="Wohlbrand L."/>
            <person name="Scheve S."/>
            <person name="Hinrichs C."/>
            <person name="Reinhardt R."/>
            <person name="Rabus R."/>
        </authorList>
    </citation>
    <scope>NUCLEOTIDE SEQUENCE</scope>
    <source>
        <strain evidence="2">4be13</strain>
    </source>
</reference>
<name>A0A975BUR0_9BACT</name>
<dbReference type="EMBL" id="CP061800">
    <property type="protein sequence ID" value="QTA91510.1"/>
    <property type="molecule type" value="Genomic_DNA"/>
</dbReference>
<feature type="region of interest" description="Disordered" evidence="1">
    <location>
        <begin position="1"/>
        <end position="21"/>
    </location>
</feature>
<gene>
    <name evidence="2" type="ORF">dnm_075780</name>
</gene>
<feature type="compositionally biased region" description="Basic and acidic residues" evidence="1">
    <location>
        <begin position="1"/>
        <end position="11"/>
    </location>
</feature>
<proteinExistence type="predicted"/>
<evidence type="ECO:0000313" key="3">
    <source>
        <dbReference type="Proteomes" id="UP000663722"/>
    </source>
</evidence>